<dbReference type="InterPro" id="IPR022694">
    <property type="entry name" value="3-OHacyl-CoA_DH"/>
</dbReference>
<evidence type="ECO:0000313" key="6">
    <source>
        <dbReference type="EMBL" id="MCK2034597.1"/>
    </source>
</evidence>
<dbReference type="InterPro" id="IPR006180">
    <property type="entry name" value="3-OHacyl-CoA_DH_CS"/>
</dbReference>
<evidence type="ECO:0000256" key="1">
    <source>
        <dbReference type="ARBA" id="ARBA00005086"/>
    </source>
</evidence>
<dbReference type="PROSITE" id="PS00067">
    <property type="entry name" value="3HCDH"/>
    <property type="match status" value="1"/>
</dbReference>
<dbReference type="SUPFAM" id="SSF48179">
    <property type="entry name" value="6-phosphogluconate dehydrogenase C-terminal domain-like"/>
    <property type="match status" value="1"/>
</dbReference>
<dbReference type="InterPro" id="IPR036291">
    <property type="entry name" value="NAD(P)-bd_dom_sf"/>
</dbReference>
<sequence>MTEQVAVVGSGYMGGGIAQVIALSGRQVVLADVTAEQAAQSRERIIRKAQDFEARELLPLGAATRIAEGVVAAASIEEAVAAADIVEEAVPEILAVKHETLRRISAAAPSTAVIGSNTSTISIASLAEAVERPERFLGVHFSNPATFIPGVEVIPHAGTDRAVVARVIGLLAECGKTGVEVPDVTGFVLNRLQYALFTEASRLVEEGVATAESIDTIARTTFGFRLPFFGPFAIADIAGLDVYEFCYGSLGEAYPERFAEPAALRDRVARGELGVKSGRGFLATPPERSAELVAYRDRAYAAMAVLLDEIGPAPVDY</sequence>
<dbReference type="Gene3D" id="3.40.50.720">
    <property type="entry name" value="NAD(P)-binding Rossmann-like Domain"/>
    <property type="match status" value="1"/>
</dbReference>
<dbReference type="InterPro" id="IPR008927">
    <property type="entry name" value="6-PGluconate_DH-like_C_sf"/>
</dbReference>
<protein>
    <submittedName>
        <fullName evidence="6">3-hydroxyacyl-CoA dehydrogenase family protein</fullName>
    </submittedName>
</protein>
<comment type="pathway">
    <text evidence="1">Lipid metabolism; butanoate metabolism.</text>
</comment>
<dbReference type="InterPro" id="IPR013328">
    <property type="entry name" value="6PGD_dom2"/>
</dbReference>
<name>A0ABT0F965_9MICO</name>
<evidence type="ECO:0000259" key="5">
    <source>
        <dbReference type="Pfam" id="PF02737"/>
    </source>
</evidence>
<comment type="similarity">
    <text evidence="2">Belongs to the 3-hydroxyacyl-CoA dehydrogenase family.</text>
</comment>
<dbReference type="EMBL" id="JAHWXN010000001">
    <property type="protein sequence ID" value="MCK2034597.1"/>
    <property type="molecule type" value="Genomic_DNA"/>
</dbReference>
<accession>A0ABT0F965</accession>
<evidence type="ECO:0000313" key="7">
    <source>
        <dbReference type="Proteomes" id="UP001300096"/>
    </source>
</evidence>
<dbReference type="SUPFAM" id="SSF51735">
    <property type="entry name" value="NAD(P)-binding Rossmann-fold domains"/>
    <property type="match status" value="1"/>
</dbReference>
<dbReference type="Gene3D" id="1.10.1040.10">
    <property type="entry name" value="N-(1-d-carboxylethyl)-l-norvaline Dehydrogenase, domain 2"/>
    <property type="match status" value="1"/>
</dbReference>
<organism evidence="6 7">
    <name type="scientific">Microbacterium croceum</name>
    <dbReference type="NCBI Taxonomy" id="2851645"/>
    <lineage>
        <taxon>Bacteria</taxon>
        <taxon>Bacillati</taxon>
        <taxon>Actinomycetota</taxon>
        <taxon>Actinomycetes</taxon>
        <taxon>Micrococcales</taxon>
        <taxon>Microbacteriaceae</taxon>
        <taxon>Microbacterium</taxon>
    </lineage>
</organism>
<dbReference type="Pfam" id="PF00725">
    <property type="entry name" value="3HCDH"/>
    <property type="match status" value="1"/>
</dbReference>
<feature type="domain" description="3-hydroxyacyl-CoA dehydrogenase C-terminal" evidence="4">
    <location>
        <begin position="186"/>
        <end position="282"/>
    </location>
</feature>
<comment type="caution">
    <text evidence="6">The sequence shown here is derived from an EMBL/GenBank/DDBJ whole genome shotgun (WGS) entry which is preliminary data.</text>
</comment>
<dbReference type="InterPro" id="IPR006108">
    <property type="entry name" value="3HC_DH_C"/>
</dbReference>
<dbReference type="Pfam" id="PF02737">
    <property type="entry name" value="3HCDH_N"/>
    <property type="match status" value="1"/>
</dbReference>
<evidence type="ECO:0000256" key="3">
    <source>
        <dbReference type="ARBA" id="ARBA00023002"/>
    </source>
</evidence>
<dbReference type="InterPro" id="IPR006176">
    <property type="entry name" value="3-OHacyl-CoA_DH_NAD-bd"/>
</dbReference>
<keyword evidence="3" id="KW-0560">Oxidoreductase</keyword>
<proteinExistence type="inferred from homology"/>
<feature type="domain" description="3-hydroxyacyl-CoA dehydrogenase NAD binding" evidence="5">
    <location>
        <begin position="4"/>
        <end position="183"/>
    </location>
</feature>
<dbReference type="Proteomes" id="UP001300096">
    <property type="component" value="Unassembled WGS sequence"/>
</dbReference>
<dbReference type="PANTHER" id="PTHR48075">
    <property type="entry name" value="3-HYDROXYACYL-COA DEHYDROGENASE FAMILY PROTEIN"/>
    <property type="match status" value="1"/>
</dbReference>
<dbReference type="PIRSF" id="PIRSF000105">
    <property type="entry name" value="HCDH"/>
    <property type="match status" value="1"/>
</dbReference>
<dbReference type="PANTHER" id="PTHR48075:SF5">
    <property type="entry name" value="3-HYDROXYBUTYRYL-COA DEHYDROGENASE"/>
    <property type="match status" value="1"/>
</dbReference>
<reference evidence="6 7" key="1">
    <citation type="submission" date="2021-06" db="EMBL/GenBank/DDBJ databases">
        <title>Genome-based taxonomic framework of Microbacterium strains isolated from marine environment, the description of four new species and reclassification of four preexisting species.</title>
        <authorList>
            <person name="Lee S.D."/>
            <person name="Kim S.-M."/>
            <person name="Byeon Y.-S."/>
            <person name="Yang H.L."/>
            <person name="Kim I.S."/>
        </authorList>
    </citation>
    <scope>NUCLEOTIDE SEQUENCE [LARGE SCALE GENOMIC DNA]</scope>
    <source>
        <strain evidence="6 7">SSW1-49</strain>
    </source>
</reference>
<evidence type="ECO:0000256" key="2">
    <source>
        <dbReference type="ARBA" id="ARBA00009463"/>
    </source>
</evidence>
<dbReference type="RefSeq" id="WP_247628062.1">
    <property type="nucleotide sequence ID" value="NZ_JAHWXN010000001.1"/>
</dbReference>
<evidence type="ECO:0000259" key="4">
    <source>
        <dbReference type="Pfam" id="PF00725"/>
    </source>
</evidence>
<keyword evidence="7" id="KW-1185">Reference proteome</keyword>
<gene>
    <name evidence="6" type="ORF">KZC51_00485</name>
</gene>